<sequence length="297" mass="31765">MAVSAAAALAVAGLAFPQTVANAAYEYTPISQDQMSVVEVDSVELTGEGTNGPGELALDGNIDTYWHTKWQGGIDPLPHHITVKLADEAVSLGRVHLTPRQSSNGSGRVHEYELHTAVGDCETATYAKVAEGSFPGEVATYSEVRTITLDEPVDATCAKVVYLSSWGGAKGSDPISPVEQVATLAEFNADTATDSGVDPTDPVGWAFNNLTYLPFMTRAQWANNPLGYTGTWTATDGSRWRTECDTALTGKNTCRTFRWTTVYNASPKPGGWLHVRPGEQVGVQQHGDAPTQLIGHR</sequence>
<dbReference type="SUPFAM" id="SSF49785">
    <property type="entry name" value="Galactose-binding domain-like"/>
    <property type="match status" value="1"/>
</dbReference>
<evidence type="ECO:0000313" key="3">
    <source>
        <dbReference type="EMBL" id="AQP43516.1"/>
    </source>
</evidence>
<evidence type="ECO:0000259" key="2">
    <source>
        <dbReference type="Pfam" id="PF00754"/>
    </source>
</evidence>
<accession>A0A1Q2CBN0</accession>
<dbReference type="InterPro" id="IPR000421">
    <property type="entry name" value="FA58C"/>
</dbReference>
<dbReference type="EMBL" id="CP019605">
    <property type="protein sequence ID" value="AQP43516.1"/>
    <property type="molecule type" value="Genomic_DNA"/>
</dbReference>
<dbReference type="RefSeq" id="WP_162274454.1">
    <property type="nucleotide sequence ID" value="NZ_CP019605.1"/>
</dbReference>
<name>A0A1Q2CBN0_9ACTN</name>
<protein>
    <recommendedName>
        <fullName evidence="2">F5/8 type C domain-containing protein</fullName>
    </recommendedName>
</protein>
<dbReference type="KEGG" id="tfl:RPIT_00690"/>
<reference evidence="3 4" key="1">
    <citation type="journal article" date="2016" name="Int. J. Syst. Evol. Microbiol.">
        <title>Tessaracoccus flavus sp. nov., isolated from the drainage system of a lindane-producing factory.</title>
        <authorList>
            <person name="Kumari R."/>
            <person name="Singh P."/>
            <person name="Schumann P."/>
            <person name="Lal R."/>
        </authorList>
    </citation>
    <scope>NUCLEOTIDE SEQUENCE [LARGE SCALE GENOMIC DNA]</scope>
    <source>
        <strain evidence="3 4">RP1T</strain>
    </source>
</reference>
<keyword evidence="1" id="KW-0732">Signal</keyword>
<organism evidence="3 4">
    <name type="scientific">Tessaracoccus flavus</name>
    <dbReference type="NCBI Taxonomy" id="1610493"/>
    <lineage>
        <taxon>Bacteria</taxon>
        <taxon>Bacillati</taxon>
        <taxon>Actinomycetota</taxon>
        <taxon>Actinomycetes</taxon>
        <taxon>Propionibacteriales</taxon>
        <taxon>Propionibacteriaceae</taxon>
        <taxon>Tessaracoccus</taxon>
    </lineage>
</organism>
<dbReference type="STRING" id="1610493.RPIT_00690"/>
<dbReference type="Gene3D" id="2.60.120.260">
    <property type="entry name" value="Galactose-binding domain-like"/>
    <property type="match status" value="1"/>
</dbReference>
<evidence type="ECO:0000313" key="4">
    <source>
        <dbReference type="Proteomes" id="UP000188324"/>
    </source>
</evidence>
<keyword evidence="4" id="KW-1185">Reference proteome</keyword>
<proteinExistence type="predicted"/>
<feature type="domain" description="F5/8 type C" evidence="2">
    <location>
        <begin position="49"/>
        <end position="164"/>
    </location>
</feature>
<dbReference type="AlphaFoldDB" id="A0A1Q2CBN0"/>
<feature type="chain" id="PRO_5012704387" description="F5/8 type C domain-containing protein" evidence="1">
    <location>
        <begin position="24"/>
        <end position="297"/>
    </location>
</feature>
<evidence type="ECO:0000256" key="1">
    <source>
        <dbReference type="SAM" id="SignalP"/>
    </source>
</evidence>
<dbReference type="Pfam" id="PF00754">
    <property type="entry name" value="F5_F8_type_C"/>
    <property type="match status" value="1"/>
</dbReference>
<dbReference type="InterPro" id="IPR008979">
    <property type="entry name" value="Galactose-bd-like_sf"/>
</dbReference>
<dbReference type="Proteomes" id="UP000188324">
    <property type="component" value="Chromosome"/>
</dbReference>
<gene>
    <name evidence="3" type="ORF">RPIT_00690</name>
</gene>
<feature type="signal peptide" evidence="1">
    <location>
        <begin position="1"/>
        <end position="23"/>
    </location>
</feature>